<gene>
    <name evidence="1" type="ORF">E6K73_06280</name>
</gene>
<reference evidence="1 2" key="1">
    <citation type="journal article" date="2019" name="Nat. Microbiol.">
        <title>Mediterranean grassland soil C-N compound turnover is dependent on rainfall and depth, and is mediated by genomically divergent microorganisms.</title>
        <authorList>
            <person name="Diamond S."/>
            <person name="Andeer P.F."/>
            <person name="Li Z."/>
            <person name="Crits-Christoph A."/>
            <person name="Burstein D."/>
            <person name="Anantharaman K."/>
            <person name="Lane K.R."/>
            <person name="Thomas B.C."/>
            <person name="Pan C."/>
            <person name="Northen T.R."/>
            <person name="Banfield J.F."/>
        </authorList>
    </citation>
    <scope>NUCLEOTIDE SEQUENCE [LARGE SCALE GENOMIC DNA]</scope>
    <source>
        <strain evidence="1">WS_3</strain>
    </source>
</reference>
<protein>
    <submittedName>
        <fullName evidence="1">Uncharacterized protein</fullName>
    </submittedName>
</protein>
<dbReference type="Proteomes" id="UP000320184">
    <property type="component" value="Unassembled WGS sequence"/>
</dbReference>
<proteinExistence type="predicted"/>
<comment type="caution">
    <text evidence="1">The sequence shown here is derived from an EMBL/GenBank/DDBJ whole genome shotgun (WGS) entry which is preliminary data.</text>
</comment>
<sequence>MIRAALGLTPRANGRRVVEPPEGELLRLSYPLRTGAEWTLSVDPPEVIFTESVEGVDALHTPAGTFTAYRIAIHSDLFSEPNDRVVVWYGRAGFLGLDAHIESEGTDNKGNVVTVVIDERQHLTDVSLVEGRTANLAALE</sequence>
<evidence type="ECO:0000313" key="2">
    <source>
        <dbReference type="Proteomes" id="UP000320184"/>
    </source>
</evidence>
<accession>A0A538SIR7</accession>
<evidence type="ECO:0000313" key="1">
    <source>
        <dbReference type="EMBL" id="TMQ51255.1"/>
    </source>
</evidence>
<name>A0A538SIR7_UNCEI</name>
<organism evidence="1 2">
    <name type="scientific">Eiseniibacteriota bacterium</name>
    <dbReference type="NCBI Taxonomy" id="2212470"/>
    <lineage>
        <taxon>Bacteria</taxon>
        <taxon>Candidatus Eiseniibacteriota</taxon>
    </lineage>
</organism>
<dbReference type="AlphaFoldDB" id="A0A538SIR7"/>
<dbReference type="EMBL" id="VBOT01000076">
    <property type="protein sequence ID" value="TMQ51255.1"/>
    <property type="molecule type" value="Genomic_DNA"/>
</dbReference>